<reference evidence="2 3" key="1">
    <citation type="submission" date="2018-06" db="EMBL/GenBank/DDBJ databases">
        <title>Comparative genomics reveals the genomic features of Rhizophagus irregularis, R. cerebriforme, R. diaphanum and Gigaspora rosea, and their symbiotic lifestyle signature.</title>
        <authorList>
            <person name="Morin E."/>
            <person name="San Clemente H."/>
            <person name="Chen E.C.H."/>
            <person name="De La Providencia I."/>
            <person name="Hainaut M."/>
            <person name="Kuo A."/>
            <person name="Kohler A."/>
            <person name="Murat C."/>
            <person name="Tang N."/>
            <person name="Roy S."/>
            <person name="Loubradou J."/>
            <person name="Henrissat B."/>
            <person name="Grigoriev I.V."/>
            <person name="Corradi N."/>
            <person name="Roux C."/>
            <person name="Martin F.M."/>
        </authorList>
    </citation>
    <scope>NUCLEOTIDE SEQUENCE [LARGE SCALE GENOMIC DNA]</scope>
    <source>
        <strain evidence="2 3">DAOM 194757</strain>
    </source>
</reference>
<feature type="compositionally biased region" description="Basic and acidic residues" evidence="1">
    <location>
        <begin position="58"/>
        <end position="69"/>
    </location>
</feature>
<dbReference type="AlphaFoldDB" id="A0A397W453"/>
<name>A0A397W453_9GLOM</name>
<evidence type="ECO:0000313" key="2">
    <source>
        <dbReference type="EMBL" id="RIB28822.1"/>
    </source>
</evidence>
<evidence type="ECO:0000313" key="3">
    <source>
        <dbReference type="Proteomes" id="UP000266673"/>
    </source>
</evidence>
<dbReference type="OrthoDB" id="10057873at2759"/>
<protein>
    <submittedName>
        <fullName evidence="2">Uncharacterized protein</fullName>
    </submittedName>
</protein>
<feature type="region of interest" description="Disordered" evidence="1">
    <location>
        <begin position="98"/>
        <end position="120"/>
    </location>
</feature>
<proteinExistence type="predicted"/>
<dbReference type="EMBL" id="QKWP01000054">
    <property type="protein sequence ID" value="RIB28822.1"/>
    <property type="molecule type" value="Genomic_DNA"/>
</dbReference>
<sequence>MDGPSEPVNHDDTSVSPSANINENDLNCVVIPEISLRKRKLYTDDTSGDNVSELSSEETLRRQPPDPFCNRELKTASGTKNVFDIMRFQKQKNARITDHNNAPNVSVGLSNTTTKKKADGSSIRSPAWKCVCNIKMVDGKVCDIKVKTGDSTMASWRHLNLEHGYTKYSVQQLSRKQTTITKAFEISLAKPHNTTEQAIRDKAITEVIVAQNFSLSFTEEKMFKHFTKIVDSR</sequence>
<feature type="compositionally biased region" description="Polar residues" evidence="1">
    <location>
        <begin position="44"/>
        <end position="54"/>
    </location>
</feature>
<keyword evidence="3" id="KW-1185">Reference proteome</keyword>
<feature type="compositionally biased region" description="Polar residues" evidence="1">
    <location>
        <begin position="99"/>
        <end position="113"/>
    </location>
</feature>
<dbReference type="Proteomes" id="UP000266673">
    <property type="component" value="Unassembled WGS sequence"/>
</dbReference>
<feature type="region of interest" description="Disordered" evidence="1">
    <location>
        <begin position="1"/>
        <end position="21"/>
    </location>
</feature>
<gene>
    <name evidence="2" type="ORF">C2G38_2156920</name>
</gene>
<evidence type="ECO:0000256" key="1">
    <source>
        <dbReference type="SAM" id="MobiDB-lite"/>
    </source>
</evidence>
<feature type="region of interest" description="Disordered" evidence="1">
    <location>
        <begin position="44"/>
        <end position="69"/>
    </location>
</feature>
<accession>A0A397W453</accession>
<comment type="caution">
    <text evidence="2">The sequence shown here is derived from an EMBL/GenBank/DDBJ whole genome shotgun (WGS) entry which is preliminary data.</text>
</comment>
<organism evidence="2 3">
    <name type="scientific">Gigaspora rosea</name>
    <dbReference type="NCBI Taxonomy" id="44941"/>
    <lineage>
        <taxon>Eukaryota</taxon>
        <taxon>Fungi</taxon>
        <taxon>Fungi incertae sedis</taxon>
        <taxon>Mucoromycota</taxon>
        <taxon>Glomeromycotina</taxon>
        <taxon>Glomeromycetes</taxon>
        <taxon>Diversisporales</taxon>
        <taxon>Gigasporaceae</taxon>
        <taxon>Gigaspora</taxon>
    </lineage>
</organism>